<comment type="similarity">
    <text evidence="1 7">Belongs to the cytochrome P450 family.</text>
</comment>
<keyword evidence="2 7" id="KW-0349">Heme</keyword>
<evidence type="ECO:0000313" key="8">
    <source>
        <dbReference type="EMBL" id="CCM64273.1"/>
    </source>
</evidence>
<dbReference type="RefSeq" id="WP_012228069.1">
    <property type="nucleotide sequence ID" value="NZ_HG422565.1"/>
</dbReference>
<dbReference type="HOGENOM" id="CLU_033716_0_0_11"/>
<reference evidence="8 9" key="1">
    <citation type="journal article" date="2013" name="ISME J.">
        <title>Metabolic model for the filamentous 'Candidatus Microthrix parvicella' based on genomic and metagenomic analyses.</title>
        <authorList>
            <person name="Jon McIlroy S."/>
            <person name="Kristiansen R."/>
            <person name="Albertsen M."/>
            <person name="Michael Karst S."/>
            <person name="Rossetti S."/>
            <person name="Lund Nielsen J."/>
            <person name="Tandoi V."/>
            <person name="James Seviour R."/>
            <person name="Nielsen P.H."/>
        </authorList>
    </citation>
    <scope>NUCLEOTIDE SEQUENCE [LARGE SCALE GENOMIC DNA]</scope>
    <source>
        <strain evidence="8 9">RN1</strain>
    </source>
</reference>
<evidence type="ECO:0000256" key="4">
    <source>
        <dbReference type="ARBA" id="ARBA00023002"/>
    </source>
</evidence>
<keyword evidence="3 7" id="KW-0479">Metal-binding</keyword>
<name>R4Z0M9_9ACTN</name>
<dbReference type="FunFam" id="1.10.630.10:FF:000018">
    <property type="entry name" value="Cytochrome P450 monooxygenase"/>
    <property type="match status" value="1"/>
</dbReference>
<dbReference type="Pfam" id="PF00067">
    <property type="entry name" value="p450"/>
    <property type="match status" value="1"/>
</dbReference>
<dbReference type="GO" id="GO:0008395">
    <property type="term" value="F:steroid hydroxylase activity"/>
    <property type="evidence" value="ECO:0007669"/>
    <property type="project" value="TreeGrafter"/>
</dbReference>
<dbReference type="GO" id="GO:0006707">
    <property type="term" value="P:cholesterol catabolic process"/>
    <property type="evidence" value="ECO:0007669"/>
    <property type="project" value="TreeGrafter"/>
</dbReference>
<evidence type="ECO:0000256" key="6">
    <source>
        <dbReference type="ARBA" id="ARBA00023033"/>
    </source>
</evidence>
<dbReference type="STRING" id="1229780.BN381_350133"/>
<organism evidence="8 9">
    <name type="scientific">Candidatus Neomicrothrix parvicella RN1</name>
    <dbReference type="NCBI Taxonomy" id="1229780"/>
    <lineage>
        <taxon>Bacteria</taxon>
        <taxon>Bacillati</taxon>
        <taxon>Actinomycetota</taxon>
        <taxon>Acidimicrobiia</taxon>
        <taxon>Acidimicrobiales</taxon>
        <taxon>Microthrixaceae</taxon>
        <taxon>Candidatus Neomicrothrix</taxon>
    </lineage>
</organism>
<keyword evidence="9" id="KW-1185">Reference proteome</keyword>
<evidence type="ECO:0000256" key="5">
    <source>
        <dbReference type="ARBA" id="ARBA00023004"/>
    </source>
</evidence>
<dbReference type="InterPro" id="IPR002397">
    <property type="entry name" value="Cyt_P450_B"/>
</dbReference>
<evidence type="ECO:0008006" key="10">
    <source>
        <dbReference type="Google" id="ProtNLM"/>
    </source>
</evidence>
<proteinExistence type="inferred from homology"/>
<evidence type="ECO:0000313" key="9">
    <source>
        <dbReference type="Proteomes" id="UP000018291"/>
    </source>
</evidence>
<accession>R4Z0M9</accession>
<dbReference type="PANTHER" id="PTHR46696:SF4">
    <property type="entry name" value="BIOTIN BIOSYNTHESIS CYTOCHROME P450"/>
    <property type="match status" value="1"/>
</dbReference>
<dbReference type="InterPro" id="IPR017972">
    <property type="entry name" value="Cyt_P450_CS"/>
</dbReference>
<dbReference type="GO" id="GO:0020037">
    <property type="term" value="F:heme binding"/>
    <property type="evidence" value="ECO:0007669"/>
    <property type="project" value="InterPro"/>
</dbReference>
<dbReference type="Proteomes" id="UP000018291">
    <property type="component" value="Unassembled WGS sequence"/>
</dbReference>
<evidence type="ECO:0000256" key="1">
    <source>
        <dbReference type="ARBA" id="ARBA00010617"/>
    </source>
</evidence>
<dbReference type="OrthoDB" id="5241086at2"/>
<protein>
    <recommendedName>
        <fullName evidence="10">Cytochrome P450</fullName>
    </recommendedName>
</protein>
<keyword evidence="4 7" id="KW-0560">Oxidoreductase</keyword>
<evidence type="ECO:0000256" key="2">
    <source>
        <dbReference type="ARBA" id="ARBA00022617"/>
    </source>
</evidence>
<gene>
    <name evidence="8" type="ORF">BN381_350133</name>
</gene>
<dbReference type="eggNOG" id="COG2124">
    <property type="taxonomic scope" value="Bacteria"/>
</dbReference>
<keyword evidence="5 7" id="KW-0408">Iron</keyword>
<comment type="caution">
    <text evidence="8">The sequence shown here is derived from an EMBL/GenBank/DDBJ whole genome shotgun (WGS) entry which is preliminary data.</text>
</comment>
<sequence length="400" mass="44660">MTTATGPLQNLNLLDPELYQTDPQALWAELLATDELARDVNGLWVVAQHAHLREAERRNEDFTSGPGYRSLLSPGENNMIALDDPEHLRQRHLVSSRFTPKAVRRHEDWLRATIGELLDAALTGGTDGRGDLEVIDELASQLPCRLTARLLGFPEESWRDIKEWSEALMRIDAVEHDQVAAQDLFNAIVAFNGVLQPLAKQRRTQPADDLVSVWANADIDGFTYDSIRLYHEVGLFIAGGAETTRTAISHGLRTFCDHPDQWNHLAAHPEAIPTAVEEVIRWVSPLNNFFRNAAADTSLAGADLAEGDRLILLYPAANRDPRVFDDPNRFDTTRSPNPHLGFGQGTHFCIGANLARYELAILFEELTKRITGLSPVTEPDVEPNIFARAVRSFHLGFTLR</sequence>
<dbReference type="PANTHER" id="PTHR46696">
    <property type="entry name" value="P450, PUTATIVE (EUROFUNG)-RELATED"/>
    <property type="match status" value="1"/>
</dbReference>
<dbReference type="EMBL" id="CANL01000029">
    <property type="protein sequence ID" value="CCM64273.1"/>
    <property type="molecule type" value="Genomic_DNA"/>
</dbReference>
<dbReference type="InterPro" id="IPR001128">
    <property type="entry name" value="Cyt_P450"/>
</dbReference>
<keyword evidence="6 7" id="KW-0503">Monooxygenase</keyword>
<dbReference type="PRINTS" id="PR00359">
    <property type="entry name" value="BP450"/>
</dbReference>
<dbReference type="Gene3D" id="1.10.630.10">
    <property type="entry name" value="Cytochrome P450"/>
    <property type="match status" value="1"/>
</dbReference>
<dbReference type="PROSITE" id="PS00086">
    <property type="entry name" value="CYTOCHROME_P450"/>
    <property type="match status" value="1"/>
</dbReference>
<dbReference type="SUPFAM" id="SSF48264">
    <property type="entry name" value="Cytochrome P450"/>
    <property type="match status" value="1"/>
</dbReference>
<dbReference type="InterPro" id="IPR036396">
    <property type="entry name" value="Cyt_P450_sf"/>
</dbReference>
<dbReference type="GO" id="GO:0005506">
    <property type="term" value="F:iron ion binding"/>
    <property type="evidence" value="ECO:0007669"/>
    <property type="project" value="InterPro"/>
</dbReference>
<evidence type="ECO:0000256" key="7">
    <source>
        <dbReference type="RuleBase" id="RU000461"/>
    </source>
</evidence>
<evidence type="ECO:0000256" key="3">
    <source>
        <dbReference type="ARBA" id="ARBA00022723"/>
    </source>
</evidence>
<dbReference type="AlphaFoldDB" id="R4Z0M9"/>
<dbReference type="GO" id="GO:0036199">
    <property type="term" value="F:cholest-4-en-3-one 26-monooxygenase activity"/>
    <property type="evidence" value="ECO:0007669"/>
    <property type="project" value="TreeGrafter"/>
</dbReference>